<dbReference type="GO" id="GO:0034220">
    <property type="term" value="P:monoatomic ion transmembrane transport"/>
    <property type="evidence" value="ECO:0007669"/>
    <property type="project" value="UniProtKB-KW"/>
</dbReference>
<proteinExistence type="predicted"/>
<keyword evidence="5" id="KW-0813">Transport</keyword>
<reference evidence="5 6" key="1">
    <citation type="submission" date="2018-10" db="EMBL/GenBank/DDBJ databases">
        <title>Oceanobacillus sp. YLB-02 draft genome.</title>
        <authorList>
            <person name="Yu L."/>
        </authorList>
    </citation>
    <scope>NUCLEOTIDE SEQUENCE [LARGE SCALE GENOMIC DNA]</scope>
    <source>
        <strain evidence="5 6">YLB-02</strain>
    </source>
</reference>
<feature type="domain" description="RCK N-terminal" evidence="3">
    <location>
        <begin position="117"/>
        <end position="240"/>
    </location>
</feature>
<evidence type="ECO:0000256" key="2">
    <source>
        <dbReference type="SAM" id="Phobius"/>
    </source>
</evidence>
<dbReference type="PANTHER" id="PTHR43833:SF9">
    <property type="entry name" value="POTASSIUM CHANNEL PROTEIN YUGO-RELATED"/>
    <property type="match status" value="1"/>
</dbReference>
<evidence type="ECO:0000313" key="5">
    <source>
        <dbReference type="EMBL" id="RLL46479.1"/>
    </source>
</evidence>
<dbReference type="SUPFAM" id="SSF51735">
    <property type="entry name" value="NAD(P)-binding Rossmann-fold domains"/>
    <property type="match status" value="1"/>
</dbReference>
<evidence type="ECO:0000259" key="4">
    <source>
        <dbReference type="Pfam" id="PF07885"/>
    </source>
</evidence>
<dbReference type="Pfam" id="PF02254">
    <property type="entry name" value="TrkA_N"/>
    <property type="match status" value="1"/>
</dbReference>
<dbReference type="Gene3D" id="1.10.287.70">
    <property type="match status" value="1"/>
</dbReference>
<dbReference type="Pfam" id="PF07885">
    <property type="entry name" value="Ion_trans_2"/>
    <property type="match status" value="1"/>
</dbReference>
<evidence type="ECO:0000256" key="1">
    <source>
        <dbReference type="ARBA" id="ARBA00004651"/>
    </source>
</evidence>
<evidence type="ECO:0000259" key="3">
    <source>
        <dbReference type="Pfam" id="PF02254"/>
    </source>
</evidence>
<feature type="domain" description="Potassium channel" evidence="4">
    <location>
        <begin position="23"/>
        <end position="96"/>
    </location>
</feature>
<dbReference type="AlphaFoldDB" id="A0A498DPB0"/>
<sequence>MTVKLLKNLYFRLPILIKLLTSVLILMTAFGILIHYVEPIQFPTIFDGIWWAFVTAATVGYGDYVPLTTTGRIVAIALILSGGGIIAFYISTISAATIQREQNLEQGKIPYRGINHFIIIGWNERTRQLIEHYIEKFPALQIVLIDRTLDRVSYNEYPIHFIKGDATEDDILSMANIRMAQKVLITGDTSKLEKLADTWTILATLAIRGNNQDVFIVAEIFTKIQIENAIRAGANTIIRPNDFLSTLFFHELSHMRTATPFEDILHILKQKQFSHMKLPAELENSTFKDASLLLMSQGQLLLGYVRDGEYVIHPKKNQHLKPDDILLSLIDW</sequence>
<feature type="transmembrane region" description="Helical" evidence="2">
    <location>
        <begin position="49"/>
        <end position="67"/>
    </location>
</feature>
<dbReference type="InterPro" id="IPR036291">
    <property type="entry name" value="NAD(P)-bd_dom_sf"/>
</dbReference>
<comment type="caution">
    <text evidence="5">The sequence shown here is derived from an EMBL/GenBank/DDBJ whole genome shotgun (WGS) entry which is preliminary data.</text>
</comment>
<dbReference type="Proteomes" id="UP000270219">
    <property type="component" value="Unassembled WGS sequence"/>
</dbReference>
<gene>
    <name evidence="5" type="ORF">D8M04_04540</name>
</gene>
<accession>A0A498DPB0</accession>
<keyword evidence="2" id="KW-1133">Transmembrane helix</keyword>
<dbReference type="SUPFAM" id="SSF81324">
    <property type="entry name" value="Voltage-gated potassium channels"/>
    <property type="match status" value="1"/>
</dbReference>
<evidence type="ECO:0000313" key="6">
    <source>
        <dbReference type="Proteomes" id="UP000270219"/>
    </source>
</evidence>
<keyword evidence="6" id="KW-1185">Reference proteome</keyword>
<protein>
    <submittedName>
        <fullName evidence="5">Potassium channel protein</fullName>
    </submittedName>
</protein>
<comment type="subcellular location">
    <subcellularLocation>
        <location evidence="1">Cell membrane</location>
        <topology evidence="1">Multi-pass membrane protein</topology>
    </subcellularLocation>
</comment>
<dbReference type="GO" id="GO:0005886">
    <property type="term" value="C:plasma membrane"/>
    <property type="evidence" value="ECO:0007669"/>
    <property type="project" value="UniProtKB-SubCell"/>
</dbReference>
<dbReference type="PANTHER" id="PTHR43833">
    <property type="entry name" value="POTASSIUM CHANNEL PROTEIN 2-RELATED-RELATED"/>
    <property type="match status" value="1"/>
</dbReference>
<dbReference type="InterPro" id="IPR013099">
    <property type="entry name" value="K_chnl_dom"/>
</dbReference>
<keyword evidence="5" id="KW-0407">Ion channel</keyword>
<dbReference type="OrthoDB" id="9785285at2"/>
<dbReference type="EMBL" id="RCHR01000002">
    <property type="protein sequence ID" value="RLL46479.1"/>
    <property type="molecule type" value="Genomic_DNA"/>
</dbReference>
<dbReference type="InterPro" id="IPR003148">
    <property type="entry name" value="RCK_N"/>
</dbReference>
<dbReference type="Gene3D" id="3.40.50.720">
    <property type="entry name" value="NAD(P)-binding Rossmann-like Domain"/>
    <property type="match status" value="1"/>
</dbReference>
<name>A0A498DPB0_9BACI</name>
<keyword evidence="5" id="KW-0406">Ion transport</keyword>
<feature type="transmembrane region" description="Helical" evidence="2">
    <location>
        <begin position="73"/>
        <end position="98"/>
    </location>
</feature>
<organism evidence="5 6">
    <name type="scientific">Oceanobacillus piezotolerans</name>
    <dbReference type="NCBI Taxonomy" id="2448030"/>
    <lineage>
        <taxon>Bacteria</taxon>
        <taxon>Bacillati</taxon>
        <taxon>Bacillota</taxon>
        <taxon>Bacilli</taxon>
        <taxon>Bacillales</taxon>
        <taxon>Bacillaceae</taxon>
        <taxon>Oceanobacillus</taxon>
    </lineage>
</organism>
<feature type="transmembrane region" description="Helical" evidence="2">
    <location>
        <begin position="15"/>
        <end position="37"/>
    </location>
</feature>
<keyword evidence="2" id="KW-0472">Membrane</keyword>
<dbReference type="GO" id="GO:0006813">
    <property type="term" value="P:potassium ion transport"/>
    <property type="evidence" value="ECO:0007669"/>
    <property type="project" value="InterPro"/>
</dbReference>
<keyword evidence="2" id="KW-0812">Transmembrane</keyword>
<dbReference type="InterPro" id="IPR050721">
    <property type="entry name" value="Trk_Ktr_HKT_K-transport"/>
</dbReference>
<dbReference type="RefSeq" id="WP_121521730.1">
    <property type="nucleotide sequence ID" value="NZ_RCHR01000002.1"/>
</dbReference>